<dbReference type="EMBL" id="PDNC01000376">
    <property type="protein sequence ID" value="PGG94911.1"/>
    <property type="molecule type" value="Genomic_DNA"/>
</dbReference>
<reference evidence="1 2" key="1">
    <citation type="submission" date="2017-10" db="EMBL/GenBank/DDBJ databases">
        <title>Comparative genomics in systemic dimorphic fungi from Ajellomycetaceae.</title>
        <authorList>
            <person name="Munoz J.F."/>
            <person name="Mcewen J.G."/>
            <person name="Clay O.K."/>
            <person name="Cuomo C.A."/>
        </authorList>
    </citation>
    <scope>NUCLEOTIDE SEQUENCE [LARGE SCALE GENOMIC DNA]</scope>
    <source>
        <strain evidence="1 2">UAMH130</strain>
    </source>
</reference>
<accession>A0A2B7WEG5</accession>
<keyword evidence="2" id="KW-1185">Reference proteome</keyword>
<gene>
    <name evidence="1" type="ORF">GX51_08336</name>
</gene>
<evidence type="ECO:0000313" key="2">
    <source>
        <dbReference type="Proteomes" id="UP000224080"/>
    </source>
</evidence>
<name>A0A2B7WEG5_9EURO</name>
<comment type="caution">
    <text evidence="1">The sequence shown here is derived from an EMBL/GenBank/DDBJ whole genome shotgun (WGS) entry which is preliminary data.</text>
</comment>
<evidence type="ECO:0000313" key="1">
    <source>
        <dbReference type="EMBL" id="PGG94911.1"/>
    </source>
</evidence>
<proteinExistence type="predicted"/>
<organism evidence="1 2">
    <name type="scientific">Blastomyces parvus</name>
    <dbReference type="NCBI Taxonomy" id="2060905"/>
    <lineage>
        <taxon>Eukaryota</taxon>
        <taxon>Fungi</taxon>
        <taxon>Dikarya</taxon>
        <taxon>Ascomycota</taxon>
        <taxon>Pezizomycotina</taxon>
        <taxon>Eurotiomycetes</taxon>
        <taxon>Eurotiomycetidae</taxon>
        <taxon>Onygenales</taxon>
        <taxon>Ajellomycetaceae</taxon>
        <taxon>Blastomyces</taxon>
    </lineage>
</organism>
<sequence>MAPHGYYISSRELIRAWDVSPPEPSFTDRPEPADAAIARQTKRRTVLFESVADTVFKVNAEHRVVRVAEFHVVELEAVGGDGGSGFEGLWLVEWKICRDTGAVMRMRERETLYQKKMEVDGHDMVMRGGPPSQ</sequence>
<dbReference type="AlphaFoldDB" id="A0A2B7WEG5"/>
<protein>
    <submittedName>
        <fullName evidence="1">Uncharacterized protein</fullName>
    </submittedName>
</protein>
<dbReference type="Proteomes" id="UP000224080">
    <property type="component" value="Unassembled WGS sequence"/>
</dbReference>